<name>A0ABP0PLN6_9DINO</name>
<reference evidence="1 2" key="1">
    <citation type="submission" date="2024-02" db="EMBL/GenBank/DDBJ databases">
        <authorList>
            <person name="Chen Y."/>
            <person name="Shah S."/>
            <person name="Dougan E. K."/>
            <person name="Thang M."/>
            <person name="Chan C."/>
        </authorList>
    </citation>
    <scope>NUCLEOTIDE SEQUENCE [LARGE SCALE GENOMIC DNA]</scope>
</reference>
<organism evidence="1 2">
    <name type="scientific">Durusdinium trenchii</name>
    <dbReference type="NCBI Taxonomy" id="1381693"/>
    <lineage>
        <taxon>Eukaryota</taxon>
        <taxon>Sar</taxon>
        <taxon>Alveolata</taxon>
        <taxon>Dinophyceae</taxon>
        <taxon>Suessiales</taxon>
        <taxon>Symbiodiniaceae</taxon>
        <taxon>Durusdinium</taxon>
    </lineage>
</organism>
<protein>
    <submittedName>
        <fullName evidence="1">Rhamnose biosynthetic enzyme 1</fullName>
    </submittedName>
</protein>
<dbReference type="Proteomes" id="UP001642464">
    <property type="component" value="Unassembled WGS sequence"/>
</dbReference>
<gene>
    <name evidence="1" type="ORF">SCF082_LOCUS36992</name>
</gene>
<proteinExistence type="predicted"/>
<comment type="caution">
    <text evidence="1">The sequence shown here is derived from an EMBL/GenBank/DDBJ whole genome shotgun (WGS) entry which is preliminary data.</text>
</comment>
<sequence>MLRLQVGSLFWSGLPCSLHVWVSRGTSGKTRSNPRGNPDKHDCTKEANMIAARFALCILICLARGVWWICEQPVSSVAMYLHYIEHAIYPARTMLGFQAGFIQKFWMGLFGHRSLKRTVIFGDAPFIHMFSLAARVTQADREKHQWSSDGNMKVTVNKSTGKKSVSGGPKLKDTQSYPIRFCSRIAEYFKKYCVESQPY</sequence>
<evidence type="ECO:0000313" key="2">
    <source>
        <dbReference type="Proteomes" id="UP001642464"/>
    </source>
</evidence>
<evidence type="ECO:0000313" key="1">
    <source>
        <dbReference type="EMBL" id="CAK9076947.1"/>
    </source>
</evidence>
<keyword evidence="2" id="KW-1185">Reference proteome</keyword>
<accession>A0ABP0PLN6</accession>
<dbReference type="EMBL" id="CAXAMM010037324">
    <property type="protein sequence ID" value="CAK9076947.1"/>
    <property type="molecule type" value="Genomic_DNA"/>
</dbReference>